<evidence type="ECO:0000313" key="15">
    <source>
        <dbReference type="RefSeq" id="XP_020726927.2"/>
    </source>
</evidence>
<evidence type="ECO:0000256" key="11">
    <source>
        <dbReference type="ARBA" id="ARBA00031670"/>
    </source>
</evidence>
<feature type="compositionally biased region" description="Basic and acidic residues" evidence="13">
    <location>
        <begin position="26"/>
        <end position="36"/>
    </location>
</feature>
<evidence type="ECO:0000256" key="5">
    <source>
        <dbReference type="ARBA" id="ARBA00022737"/>
    </source>
</evidence>
<dbReference type="InterPro" id="IPR019775">
    <property type="entry name" value="WD40_repeat_CS"/>
</dbReference>
<keyword evidence="8" id="KW-0238">DNA-binding</keyword>
<dbReference type="InterPro" id="IPR036322">
    <property type="entry name" value="WD40_repeat_dom_sf"/>
</dbReference>
<protein>
    <recommendedName>
        <fullName evidence="3">DNA damage-binding protein 2</fullName>
    </recommendedName>
    <alternativeName>
        <fullName evidence="11">Damage-specific DNA-binding protein 2</fullName>
    </alternativeName>
</protein>
<keyword evidence="6" id="KW-0227">DNA damage</keyword>
<feature type="repeat" description="WD" evidence="12">
    <location>
        <begin position="238"/>
        <end position="280"/>
    </location>
</feature>
<reference evidence="15" key="2">
    <citation type="submission" date="2025-08" db="UniProtKB">
        <authorList>
            <consortium name="RefSeq"/>
        </authorList>
    </citation>
    <scope>IDENTIFICATION</scope>
    <source>
        <tissue evidence="15">Tongue muscle</tissue>
    </source>
</reference>
<gene>
    <name evidence="15" type="primary">DDB2</name>
</gene>
<dbReference type="Pfam" id="PF00400">
    <property type="entry name" value="WD40"/>
    <property type="match status" value="2"/>
</dbReference>
<accession>A0A6J0VNG8</accession>
<dbReference type="PANTHER" id="PTHR15169:SF0">
    <property type="entry name" value="DNA DAMAGE-BINDING PROTEIN 2"/>
    <property type="match status" value="1"/>
</dbReference>
<dbReference type="PANTHER" id="PTHR15169">
    <property type="entry name" value="DAMAGE-SPECIFIC DNA BINDING PROTEIN 2"/>
    <property type="match status" value="1"/>
</dbReference>
<dbReference type="GeneID" id="110123380"/>
<evidence type="ECO:0000256" key="12">
    <source>
        <dbReference type="PROSITE-ProRule" id="PRU00221"/>
    </source>
</evidence>
<keyword evidence="7" id="KW-0833">Ubl conjugation pathway</keyword>
<keyword evidence="9" id="KW-0234">DNA repair</keyword>
<evidence type="ECO:0000256" key="9">
    <source>
        <dbReference type="ARBA" id="ARBA00023204"/>
    </source>
</evidence>
<dbReference type="Proteomes" id="UP001652640">
    <property type="component" value="Chromosome 10"/>
</dbReference>
<comment type="similarity">
    <text evidence="2">Belongs to the WD repeat DDB2/WDR76 family.</text>
</comment>
<feature type="region of interest" description="Disordered" evidence="13">
    <location>
        <begin position="1"/>
        <end position="42"/>
    </location>
</feature>
<proteinExistence type="inferred from homology"/>
<dbReference type="PROSITE" id="PS00678">
    <property type="entry name" value="WD_REPEATS_1"/>
    <property type="match status" value="1"/>
</dbReference>
<organism evidence="14 15">
    <name type="scientific">Odocoileus virginianus</name>
    <name type="common">White-tailed deer</name>
    <dbReference type="NCBI Taxonomy" id="9874"/>
    <lineage>
        <taxon>Eukaryota</taxon>
        <taxon>Metazoa</taxon>
        <taxon>Chordata</taxon>
        <taxon>Craniata</taxon>
        <taxon>Vertebrata</taxon>
        <taxon>Euteleostomi</taxon>
        <taxon>Mammalia</taxon>
        <taxon>Eutheria</taxon>
        <taxon>Laurasiatheria</taxon>
        <taxon>Artiodactyla</taxon>
        <taxon>Ruminantia</taxon>
        <taxon>Pecora</taxon>
        <taxon>Cervidae</taxon>
        <taxon>Odocoileinae</taxon>
        <taxon>Odocoileus</taxon>
    </lineage>
</organism>
<dbReference type="OrthoDB" id="9890280at2759"/>
<keyword evidence="10" id="KW-0539">Nucleus</keyword>
<evidence type="ECO:0000256" key="10">
    <source>
        <dbReference type="ARBA" id="ARBA00023242"/>
    </source>
</evidence>
<dbReference type="SUPFAM" id="SSF50978">
    <property type="entry name" value="WD40 repeat-like"/>
    <property type="match status" value="1"/>
</dbReference>
<evidence type="ECO:0000256" key="13">
    <source>
        <dbReference type="SAM" id="MobiDB-lite"/>
    </source>
</evidence>
<dbReference type="PROSITE" id="PS50294">
    <property type="entry name" value="WD_REPEATS_REGION"/>
    <property type="match status" value="1"/>
</dbReference>
<name>A0A6J0VNG8_ODOVR</name>
<evidence type="ECO:0000256" key="3">
    <source>
        <dbReference type="ARBA" id="ARBA00014580"/>
    </source>
</evidence>
<feature type="compositionally biased region" description="Basic and acidic residues" evidence="13">
    <location>
        <begin position="1"/>
        <end position="11"/>
    </location>
</feature>
<evidence type="ECO:0000256" key="8">
    <source>
        <dbReference type="ARBA" id="ARBA00023125"/>
    </source>
</evidence>
<dbReference type="InterPro" id="IPR001680">
    <property type="entry name" value="WD40_rpt"/>
</dbReference>
<dbReference type="SMART" id="SM00320">
    <property type="entry name" value="WD40"/>
    <property type="match status" value="4"/>
</dbReference>
<evidence type="ECO:0000256" key="7">
    <source>
        <dbReference type="ARBA" id="ARBA00022786"/>
    </source>
</evidence>
<keyword evidence="5" id="KW-0677">Repeat</keyword>
<dbReference type="InterPro" id="IPR033312">
    <property type="entry name" value="DDB2"/>
</dbReference>
<evidence type="ECO:0000313" key="14">
    <source>
        <dbReference type="Proteomes" id="UP001652640"/>
    </source>
</evidence>
<dbReference type="Gene3D" id="4.10.640.30">
    <property type="match status" value="1"/>
</dbReference>
<keyword evidence="4 12" id="KW-0853">WD repeat</keyword>
<comment type="subcellular location">
    <subcellularLocation>
        <location evidence="1">Nucleus</location>
    </subcellularLocation>
</comment>
<dbReference type="Gene3D" id="2.130.10.10">
    <property type="entry name" value="YVTN repeat-like/Quinoprotein amine dehydrogenase"/>
    <property type="match status" value="1"/>
</dbReference>
<sequence length="545" mass="60448">MAPRKRPETQKTPEVVVRPKSKRNRSPREPEPEAKKLCVKGPGSSRRFDSGCLWAGLSSLRVPPLCSSIVRALHQHKLGRAAWPSLQQGLQQSFLNSLASYRIFQKAAPFDRRATSLAWHPTHPSTLAVGSKGGDILLWNFGIKDKPTFIKGIGAGGSITGLKFNPLNTNQFFTSSMEGTTRLQDFKGNTLRVFASSDTCNVWFCSLDVSVKSRVVVTGDNVGHVILLNMDGRELWNLRMHKKKVTHVALNPCCDWLLATASVDQTVKIWDLRQVRGKSSFLHSLPHRHPVNAAHFSPDGAQLLTTDQKSEIRVYSACRWDCPPSLIPHPHRHFQHLTPIKASWHPRYNLIVVGRYPDPNFKSCSPHELRTIDMFDGSSGKIMYQLYDPESSGIMSLNEFNPMGDTLASVMGECTLGQSSPPYSPRFSVGSPQLSAAPSTPRIESVRMTTRRPRSLDLEPSFLLSLGHSNAWLLPSCLVSPDQVLGSPRQLQVLRRLVMEGASGLTPPRLSHSRLEPGGCWDSEMRDINEAGAKQGLGAPREQVL</sequence>
<dbReference type="InterPro" id="IPR015943">
    <property type="entry name" value="WD40/YVTN_repeat-like_dom_sf"/>
</dbReference>
<keyword evidence="14" id="KW-1185">Reference proteome</keyword>
<dbReference type="PROSITE" id="PS50082">
    <property type="entry name" value="WD_REPEATS_2"/>
    <property type="match status" value="1"/>
</dbReference>
<evidence type="ECO:0000256" key="6">
    <source>
        <dbReference type="ARBA" id="ARBA00022763"/>
    </source>
</evidence>
<evidence type="ECO:0000256" key="1">
    <source>
        <dbReference type="ARBA" id="ARBA00004123"/>
    </source>
</evidence>
<evidence type="ECO:0000256" key="2">
    <source>
        <dbReference type="ARBA" id="ARBA00005434"/>
    </source>
</evidence>
<dbReference type="RefSeq" id="XP_020726927.2">
    <property type="nucleotide sequence ID" value="XM_020871268.2"/>
</dbReference>
<reference evidence="14" key="1">
    <citation type="journal article" date="2022" name="J. Hered.">
        <title>A De Novo Chromosome-Level Genome Assembly of the White-Tailed Deer, Odocoileus Virginianus.</title>
        <authorList>
            <person name="London E.W."/>
            <person name="Roca A.L."/>
            <person name="Novakofski J.E."/>
            <person name="Mateus-Pinilla N.E."/>
        </authorList>
    </citation>
    <scope>NUCLEOTIDE SEQUENCE [LARGE SCALE GENOMIC DNA]</scope>
</reference>
<evidence type="ECO:0000256" key="4">
    <source>
        <dbReference type="ARBA" id="ARBA00022574"/>
    </source>
</evidence>